<dbReference type="InterPro" id="IPR014729">
    <property type="entry name" value="Rossmann-like_a/b/a_fold"/>
</dbReference>
<feature type="domain" description="Asparagine synthetase" evidence="1">
    <location>
        <begin position="457"/>
        <end position="550"/>
    </location>
</feature>
<dbReference type="RefSeq" id="WP_154725243.1">
    <property type="nucleotide sequence ID" value="NZ_UXHF01000002.1"/>
</dbReference>
<accession>A0A7Z9C6P4</accession>
<reference evidence="2 3" key="1">
    <citation type="submission" date="2018-11" db="EMBL/GenBank/DDBJ databases">
        <authorList>
            <person name="Peiro R."/>
            <person name="Begona"/>
            <person name="Cbmso G."/>
            <person name="Lopez M."/>
            <person name="Gonzalez S."/>
            <person name="Sacristan E."/>
            <person name="Castillo E."/>
        </authorList>
    </citation>
    <scope>NUCLEOTIDE SEQUENCE [LARGE SCALE GENOMIC DNA]</scope>
    <source>
        <strain evidence="2">Brev_genome</strain>
    </source>
</reference>
<dbReference type="InterPro" id="IPR001962">
    <property type="entry name" value="Asn_synthase"/>
</dbReference>
<dbReference type="Pfam" id="PF00733">
    <property type="entry name" value="Asn_synthase"/>
    <property type="match status" value="2"/>
</dbReference>
<dbReference type="SUPFAM" id="SSF52402">
    <property type="entry name" value="Adenine nucleotide alpha hydrolases-like"/>
    <property type="match status" value="1"/>
</dbReference>
<name>A0A7Z9C6P4_9CAUL</name>
<feature type="domain" description="Asparagine synthetase" evidence="1">
    <location>
        <begin position="215"/>
        <end position="375"/>
    </location>
</feature>
<dbReference type="AlphaFoldDB" id="A0A7Z9C6P4"/>
<protein>
    <recommendedName>
        <fullName evidence="1">Asparagine synthetase domain-containing protein</fullName>
    </recommendedName>
</protein>
<keyword evidence="3" id="KW-1185">Reference proteome</keyword>
<evidence type="ECO:0000313" key="3">
    <source>
        <dbReference type="Proteomes" id="UP000289220"/>
    </source>
</evidence>
<dbReference type="GO" id="GO:0006529">
    <property type="term" value="P:asparagine biosynthetic process"/>
    <property type="evidence" value="ECO:0007669"/>
    <property type="project" value="InterPro"/>
</dbReference>
<dbReference type="GO" id="GO:0004066">
    <property type="term" value="F:asparagine synthase (glutamine-hydrolyzing) activity"/>
    <property type="evidence" value="ECO:0007669"/>
    <property type="project" value="InterPro"/>
</dbReference>
<evidence type="ECO:0000313" key="2">
    <source>
        <dbReference type="EMBL" id="VDC50074.1"/>
    </source>
</evidence>
<dbReference type="Gene3D" id="3.40.50.620">
    <property type="entry name" value="HUPs"/>
    <property type="match status" value="1"/>
</dbReference>
<evidence type="ECO:0000259" key="1">
    <source>
        <dbReference type="Pfam" id="PF00733"/>
    </source>
</evidence>
<dbReference type="Proteomes" id="UP000289220">
    <property type="component" value="Unassembled WGS sequence"/>
</dbReference>
<organism evidence="2 3">
    <name type="scientific">Brevundimonas mediterranea</name>
    <dbReference type="NCBI Taxonomy" id="74329"/>
    <lineage>
        <taxon>Bacteria</taxon>
        <taxon>Pseudomonadati</taxon>
        <taxon>Pseudomonadota</taxon>
        <taxon>Alphaproteobacteria</taxon>
        <taxon>Caulobacterales</taxon>
        <taxon>Caulobacteraceae</taxon>
        <taxon>Brevundimonas</taxon>
    </lineage>
</organism>
<dbReference type="EMBL" id="UXHF01000002">
    <property type="protein sequence ID" value="VDC50074.1"/>
    <property type="molecule type" value="Genomic_DNA"/>
</dbReference>
<proteinExistence type="predicted"/>
<gene>
    <name evidence="2" type="ORF">BREV_BREV_00150</name>
</gene>
<sequence>MAGFLVVAHDGGPSSRDASDAVRAVAISHGLKTTDLGASSWLVSLGPRDVDTVQVGAWTLIGRIHDRRAPPVGRVSDKYPHAYEKKLLARFWGGFIGLSFTTAGQPTAVLRDPSGALDCAVWREEGLTLIGSGFPDWLLALRKPSWRIAYDRVHAAIIDPALALGDLLMTGPVSVAPGTLQPLPEGPPVVLWRPDWITRSGQADPVDDSRAAQSLREAVDEAVAGLARPSPVAAEVSGGLDSAIVAASLVKTRAMVPLWLSAYGPDASGDERPFVERLARRLDLAVSPQPRRVGVVTRSFLETMPQGLRPGLAALDGLHDADWSDRLRHAGLTAILTGKGGDGLFVQPATGAVFSDLWRERGWRALASPALPALARWTNRSVWSLVKEARRGPTGRDRPKRSGLVTPLPLTEAPPMPAWLTGINDFGPAKRAQISAVLYGIGLHGPSLQTEAADVLHPLLTQPVVEACLRLPVIQLTLGRRDRALARRAFAERLPPEIIERRSKGEMSAFYGRMIAGGLDALRPWLLDGRLAAEGVIDRAAAESLLTPESLIWRGGYADIMNAAAFEGWVRAWEARLGPTT</sequence>
<comment type="caution">
    <text evidence="2">The sequence shown here is derived from an EMBL/GenBank/DDBJ whole genome shotgun (WGS) entry which is preliminary data.</text>
</comment>